<feature type="region of interest" description="Disordered" evidence="1">
    <location>
        <begin position="1"/>
        <end position="28"/>
    </location>
</feature>
<dbReference type="InParanoid" id="A0A078AH42"/>
<dbReference type="EMBL" id="CCKQ01008698">
    <property type="protein sequence ID" value="CDW80163.1"/>
    <property type="molecule type" value="Genomic_DNA"/>
</dbReference>
<dbReference type="Proteomes" id="UP000039865">
    <property type="component" value="Unassembled WGS sequence"/>
</dbReference>
<dbReference type="AlphaFoldDB" id="A0A078AH42"/>
<gene>
    <name evidence="2" type="primary">Contig18383.g19524</name>
    <name evidence="2" type="ORF">STYLEM_9159</name>
</gene>
<protein>
    <submittedName>
        <fullName evidence="2">Uncharacterized protein</fullName>
    </submittedName>
</protein>
<keyword evidence="3" id="KW-1185">Reference proteome</keyword>
<evidence type="ECO:0000256" key="1">
    <source>
        <dbReference type="SAM" id="MobiDB-lite"/>
    </source>
</evidence>
<organism evidence="2 3">
    <name type="scientific">Stylonychia lemnae</name>
    <name type="common">Ciliate</name>
    <dbReference type="NCBI Taxonomy" id="5949"/>
    <lineage>
        <taxon>Eukaryota</taxon>
        <taxon>Sar</taxon>
        <taxon>Alveolata</taxon>
        <taxon>Ciliophora</taxon>
        <taxon>Intramacronucleata</taxon>
        <taxon>Spirotrichea</taxon>
        <taxon>Stichotrichia</taxon>
        <taxon>Sporadotrichida</taxon>
        <taxon>Oxytrichidae</taxon>
        <taxon>Stylonychinae</taxon>
        <taxon>Stylonychia</taxon>
    </lineage>
</organism>
<accession>A0A078AH42</accession>
<evidence type="ECO:0000313" key="3">
    <source>
        <dbReference type="Proteomes" id="UP000039865"/>
    </source>
</evidence>
<reference evidence="2 3" key="1">
    <citation type="submission" date="2014-06" db="EMBL/GenBank/DDBJ databases">
        <authorList>
            <person name="Swart Estienne"/>
        </authorList>
    </citation>
    <scope>NUCLEOTIDE SEQUENCE [LARGE SCALE GENOMIC DNA]</scope>
    <source>
        <strain evidence="2 3">130c</strain>
    </source>
</reference>
<evidence type="ECO:0000313" key="2">
    <source>
        <dbReference type="EMBL" id="CDW80163.1"/>
    </source>
</evidence>
<sequence>MSKKNKSQPKQTNHQDQGRLRSKSSIINDHRMRVDVDQLIEELQQSIAQESIHQRTAVRKIGKDNSHNPTDYSRFTFKKTGFKLRDRFKSQEKTLHYKGKILYSSESYSNSSSTSLSDTNINANNSKYQQEKNQKSIINSQKLSQLLLSDSQSEEDLDQHKQNIIEHFRHKSKREQEIQLTKVEIQQQQNQNQFKTIRQQKIQKRNLKQPIGLRSIQSSFDNTPKHSQFHHYTKQKDQNQAQVFSNSFQLKRQNNYYSNYDLLEEANRSAFSSQFFEKSRLKCKKTSQIKDYVKNYFEKKDLERQEIISNILVSKNNGLLYQKSRDQCSSTFLDYSSPFKFLNRGFQAKKQFPTLSRVKLNQIQDEDQRIKDDKLLTNEQQNFPQNKLNNKIDQLINEEQNDYHYNNNIQQIPFQKELCHVNEQTSNLKLRIASHQRLAFRSIMPRSQFLNQ</sequence>
<proteinExistence type="predicted"/>
<name>A0A078AH42_STYLE</name>